<evidence type="ECO:0000313" key="3">
    <source>
        <dbReference type="EMBL" id="ETZ07180.1"/>
    </source>
</evidence>
<proteinExistence type="predicted"/>
<reference evidence="3 4" key="1">
    <citation type="journal article" date="2014" name="FEMS Microbiol. Lett.">
        <title>Draft genome sequences of three Holospora species (Holospora obtusa, Holospora undulata, and Holospora elegans), endonuclear symbiotic bacteria of the ciliate Paramecium caudatum.</title>
        <authorList>
            <person name="Dohra H."/>
            <person name="Tanaka K."/>
            <person name="Suzuki T."/>
            <person name="Fujishima M."/>
            <person name="Suzuki H."/>
        </authorList>
    </citation>
    <scope>NUCLEOTIDE SEQUENCE [LARGE SCALE GENOMIC DNA]</scope>
    <source>
        <strain evidence="3 4">F1</strain>
    </source>
</reference>
<dbReference type="GO" id="GO:0004077">
    <property type="term" value="F:biotin--[biotin carboxyl-carrier protein] ligase activity"/>
    <property type="evidence" value="ECO:0007669"/>
    <property type="project" value="InterPro"/>
</dbReference>
<keyword evidence="4" id="KW-1185">Reference proteome</keyword>
<evidence type="ECO:0000259" key="2">
    <source>
        <dbReference type="PROSITE" id="PS51733"/>
    </source>
</evidence>
<protein>
    <submittedName>
        <fullName evidence="3">Bifunctional protein BirA</fullName>
    </submittedName>
</protein>
<gene>
    <name evidence="3" type="ORF">P618_200636</name>
</gene>
<dbReference type="STRING" id="1399147.P618_200636"/>
<sequence length="178" mass="20076">MIYFLYPSVTSTQDIAFSYYVRFGVPKTLVVFRAFSQTQGYGRKHSVWSSPFGNIFLSILFSIPAHSCYSNTLVWMAARSVVLLLQEYGIDAYLKYPNDIFVKKKKISGILGHVFHTESLVWGCILGIGINVNTSPHLQGAYDATSFKECSGATWDLELIVQTLIKTLIDQFNMHSLN</sequence>
<feature type="domain" description="BPL/LPL catalytic" evidence="2">
    <location>
        <begin position="1"/>
        <end position="176"/>
    </location>
</feature>
<dbReference type="Proteomes" id="UP000019112">
    <property type="component" value="Unassembled WGS sequence"/>
</dbReference>
<dbReference type="eggNOG" id="COG0340">
    <property type="taxonomic scope" value="Bacteria"/>
</dbReference>
<dbReference type="AlphaFoldDB" id="W6TGW6"/>
<dbReference type="Pfam" id="PF03099">
    <property type="entry name" value="BPL_LplA_LipB"/>
    <property type="match status" value="1"/>
</dbReference>
<dbReference type="InterPro" id="IPR045864">
    <property type="entry name" value="aa-tRNA-synth_II/BPL/LPL"/>
</dbReference>
<dbReference type="PANTHER" id="PTHR12835:SF5">
    <property type="entry name" value="BIOTIN--PROTEIN LIGASE"/>
    <property type="match status" value="1"/>
</dbReference>
<dbReference type="GO" id="GO:0005737">
    <property type="term" value="C:cytoplasm"/>
    <property type="evidence" value="ECO:0007669"/>
    <property type="project" value="TreeGrafter"/>
</dbReference>
<dbReference type="RefSeq" id="WP_024161146.1">
    <property type="nucleotide sequence ID" value="NZ_AWTR02000060.1"/>
</dbReference>
<dbReference type="NCBIfam" id="TIGR00121">
    <property type="entry name" value="birA_ligase"/>
    <property type="match status" value="1"/>
</dbReference>
<keyword evidence="1" id="KW-0436">Ligase</keyword>
<comment type="caution">
    <text evidence="3">The sequence shown here is derived from an EMBL/GenBank/DDBJ whole genome shotgun (WGS) entry which is preliminary data.</text>
</comment>
<dbReference type="InterPro" id="IPR004408">
    <property type="entry name" value="Biotin_CoA_COase_ligase"/>
</dbReference>
<dbReference type="InterPro" id="IPR004143">
    <property type="entry name" value="BPL_LPL_catalytic"/>
</dbReference>
<dbReference type="EMBL" id="AWTR02000060">
    <property type="protein sequence ID" value="ETZ07180.1"/>
    <property type="molecule type" value="Genomic_DNA"/>
</dbReference>
<dbReference type="SUPFAM" id="SSF55681">
    <property type="entry name" value="Class II aaRS and biotin synthetases"/>
    <property type="match status" value="1"/>
</dbReference>
<accession>W6TGW6</accession>
<dbReference type="PROSITE" id="PS51733">
    <property type="entry name" value="BPL_LPL_CATALYTIC"/>
    <property type="match status" value="1"/>
</dbReference>
<dbReference type="PANTHER" id="PTHR12835">
    <property type="entry name" value="BIOTIN PROTEIN LIGASE"/>
    <property type="match status" value="1"/>
</dbReference>
<evidence type="ECO:0000313" key="4">
    <source>
        <dbReference type="Proteomes" id="UP000019112"/>
    </source>
</evidence>
<name>W6TGW6_HOLOB</name>
<organism evidence="3 4">
    <name type="scientific">Holospora obtusa F1</name>
    <dbReference type="NCBI Taxonomy" id="1399147"/>
    <lineage>
        <taxon>Bacteria</taxon>
        <taxon>Pseudomonadati</taxon>
        <taxon>Pseudomonadota</taxon>
        <taxon>Alphaproteobacteria</taxon>
        <taxon>Holosporales</taxon>
        <taxon>Holosporaceae</taxon>
        <taxon>Holospora</taxon>
    </lineage>
</organism>
<evidence type="ECO:0000256" key="1">
    <source>
        <dbReference type="ARBA" id="ARBA00022598"/>
    </source>
</evidence>
<dbReference type="Gene3D" id="3.30.930.10">
    <property type="entry name" value="Bira Bifunctional Protein, Domain 2"/>
    <property type="match status" value="1"/>
</dbReference>